<keyword evidence="2" id="KW-1185">Reference proteome</keyword>
<dbReference type="AlphaFoldDB" id="A0A1B1S8E6"/>
<dbReference type="KEGG" id="pary:A4V02_04575"/>
<accession>A0A1Z2XKB6</accession>
<evidence type="ECO:0000313" key="2">
    <source>
        <dbReference type="Proteomes" id="UP000186351"/>
    </source>
</evidence>
<reference evidence="2" key="1">
    <citation type="submission" date="2016-04" db="EMBL/GenBank/DDBJ databases">
        <title>Complete Genome Sequences of Twelve Strains of a Stable Defined Moderately Diverse Mouse Microbiota 2 (sDMDMm2).</title>
        <authorList>
            <person name="Uchimura Y."/>
            <person name="Wyss M."/>
            <person name="Brugiroux S."/>
            <person name="Limenitakis J.P."/>
            <person name="Stecher B."/>
            <person name="McCoy K.D."/>
            <person name="Macpherson A.J."/>
        </authorList>
    </citation>
    <scope>NUCLEOTIDE SEQUENCE [LARGE SCALE GENOMIC DNA]</scope>
    <source>
        <strain evidence="2">YL27</strain>
    </source>
</reference>
<dbReference type="EMBL" id="CP015402">
    <property type="protein sequence ID" value="ANU63061.1"/>
    <property type="molecule type" value="Genomic_DNA"/>
</dbReference>
<proteinExistence type="predicted"/>
<protein>
    <submittedName>
        <fullName evidence="1">Uncharacterized protein</fullName>
    </submittedName>
</protein>
<organism evidence="1 2">
    <name type="scientific">Muribaculum intestinale</name>
    <dbReference type="NCBI Taxonomy" id="1796646"/>
    <lineage>
        <taxon>Bacteria</taxon>
        <taxon>Pseudomonadati</taxon>
        <taxon>Bacteroidota</taxon>
        <taxon>Bacteroidia</taxon>
        <taxon>Bacteroidales</taxon>
        <taxon>Muribaculaceae</taxon>
        <taxon>Muribaculum</taxon>
    </lineage>
</organism>
<sequence length="293" mass="32926">MTDVMKNLIGITLLTIIISSLIIACNGGNKSGDITKLQKIGDSETENIADVIRGRIIEDTVIGHWTIKATKDSNDIVVGRHDWAVKDSSVFLTLFYDRNIVYSDKEIRTKDVVGSEGEYIMQWGGEVFWVSDSAIYLSFGCFLPDTDDGWNMLYQILPDGKSNIIVIDVYMGIDGFDVVADFMALYLNERAVGASSADLKRLYEQYCSKELAEELSAATFPIVSDNTDFRHAYKTIQIEPQDGFTGLPLEKYSFEVKFKPYHNDDNVTDILYMEVDGTTNKIIKIDSGERKVI</sequence>
<dbReference type="PROSITE" id="PS51257">
    <property type="entry name" value="PROKAR_LIPOPROTEIN"/>
    <property type="match status" value="1"/>
</dbReference>
<accession>A0A1B1S8E6</accession>
<gene>
    <name evidence="1" type="ORF">A4V02_04575</name>
</gene>
<evidence type="ECO:0000313" key="1">
    <source>
        <dbReference type="EMBL" id="ANU63061.1"/>
    </source>
</evidence>
<name>A0A1B1S8E6_9BACT</name>
<dbReference type="STRING" id="1796646.A4V02_04575"/>
<dbReference type="Proteomes" id="UP000186351">
    <property type="component" value="Chromosome"/>
</dbReference>